<evidence type="ECO:0000313" key="2">
    <source>
        <dbReference type="Proteomes" id="UP000194440"/>
    </source>
</evidence>
<gene>
    <name evidence="1" type="ORF">CBP36_16060</name>
</gene>
<accession>A0A240UF58</accession>
<name>A0A240UF58_9BURK</name>
<reference evidence="1" key="1">
    <citation type="submission" date="2017-05" db="EMBL/GenBank/DDBJ databases">
        <title>Polyphasic characterization of four soil-derived phenanthrene-degrading Acidovorax strains and proposal of Acidovorax phenanthrenivorans sp. nov.</title>
        <authorList>
            <person name="Singleton D."/>
            <person name="Lee J."/>
            <person name="Dickey A.N."/>
            <person name="Stroud A."/>
            <person name="Scholl E.H."/>
            <person name="Wright F.A."/>
            <person name="Aitken M.D."/>
        </authorList>
    </citation>
    <scope>NUCLEOTIDE SEQUENCE</scope>
    <source>
        <strain evidence="1">P4</strain>
    </source>
</reference>
<keyword evidence="2" id="KW-1185">Reference proteome</keyword>
<dbReference type="AlphaFoldDB" id="A0A240UF58"/>
<sequence>MGRRNYRKRRIGPAEIGFQKRRKNAASLALIGRGWLYSGEVCVDDIGNTLHIVGDAGLPVEPDQELLIVKYR</sequence>
<organism evidence="1 2">
    <name type="scientific">Acidovorax carolinensis</name>
    <dbReference type="NCBI Taxonomy" id="553814"/>
    <lineage>
        <taxon>Bacteria</taxon>
        <taxon>Pseudomonadati</taxon>
        <taxon>Pseudomonadota</taxon>
        <taxon>Betaproteobacteria</taxon>
        <taxon>Burkholderiales</taxon>
        <taxon>Comamonadaceae</taxon>
        <taxon>Acidovorax</taxon>
    </lineage>
</organism>
<dbReference type="EMBL" id="CP021366">
    <property type="protein sequence ID" value="ART60131.1"/>
    <property type="molecule type" value="Genomic_DNA"/>
</dbReference>
<dbReference type="Proteomes" id="UP000194440">
    <property type="component" value="Chromosome"/>
</dbReference>
<proteinExistence type="predicted"/>
<dbReference type="KEGG" id="acip:CBP36_16060"/>
<evidence type="ECO:0000313" key="1">
    <source>
        <dbReference type="EMBL" id="ART60131.1"/>
    </source>
</evidence>
<protein>
    <submittedName>
        <fullName evidence="1">Uncharacterized protein</fullName>
    </submittedName>
</protein>
<dbReference type="KEGG" id="acis:CBP35_02860"/>